<organism evidence="6 7">
    <name type="scientific">Orchesella cincta</name>
    <name type="common">Springtail</name>
    <name type="synonym">Podura cincta</name>
    <dbReference type="NCBI Taxonomy" id="48709"/>
    <lineage>
        <taxon>Eukaryota</taxon>
        <taxon>Metazoa</taxon>
        <taxon>Ecdysozoa</taxon>
        <taxon>Arthropoda</taxon>
        <taxon>Hexapoda</taxon>
        <taxon>Collembola</taxon>
        <taxon>Entomobryomorpha</taxon>
        <taxon>Entomobryoidea</taxon>
        <taxon>Orchesellidae</taxon>
        <taxon>Orchesellinae</taxon>
        <taxon>Orchesella</taxon>
    </lineage>
</organism>
<dbReference type="InterPro" id="IPR029058">
    <property type="entry name" value="AB_hydrolase_fold"/>
</dbReference>
<reference evidence="6 7" key="1">
    <citation type="journal article" date="2016" name="Genome Biol. Evol.">
        <title>Gene Family Evolution Reflects Adaptation to Soil Environmental Stressors in the Genome of the Collembolan Orchesella cincta.</title>
        <authorList>
            <person name="Faddeeva-Vakhrusheva A."/>
            <person name="Derks M.F."/>
            <person name="Anvar S.Y."/>
            <person name="Agamennone V."/>
            <person name="Suring W."/>
            <person name="Smit S."/>
            <person name="van Straalen N.M."/>
            <person name="Roelofs D."/>
        </authorList>
    </citation>
    <scope>NUCLEOTIDE SEQUENCE [LARGE SCALE GENOMIC DNA]</scope>
    <source>
        <tissue evidence="6">Mixed pool</tissue>
    </source>
</reference>
<dbReference type="AlphaFoldDB" id="A0A1D2MAM2"/>
<keyword evidence="4" id="KW-0325">Glycoprotein</keyword>
<evidence type="ECO:0000313" key="6">
    <source>
        <dbReference type="EMBL" id="ODM90030.1"/>
    </source>
</evidence>
<dbReference type="SUPFAM" id="SSF53474">
    <property type="entry name" value="alpha/beta-Hydrolases"/>
    <property type="match status" value="1"/>
</dbReference>
<evidence type="ECO:0000256" key="4">
    <source>
        <dbReference type="ARBA" id="ARBA00023180"/>
    </source>
</evidence>
<evidence type="ECO:0000256" key="1">
    <source>
        <dbReference type="ARBA" id="ARBA00005964"/>
    </source>
</evidence>
<dbReference type="InterPro" id="IPR002018">
    <property type="entry name" value="CarbesteraseB"/>
</dbReference>
<protein>
    <submittedName>
        <fullName evidence="6">Venom carboxylesterase-6</fullName>
    </submittedName>
</protein>
<keyword evidence="3" id="KW-0378">Hydrolase</keyword>
<sequence length="436" mass="49453">MDHDIVVVTFNYRLGPFGFLSLEGESGNVQGNMGLHDQSILLKWVRQHIKSFGGDPDKVTLGGSNAGAVSVHLHMLSELSKGMFIRAVIQSGTAISPWVLMKDPNERVEKLAKHLKCGNDTTVETCLANLDAVKIIQKLPRLAEWYIDPLVPFGPTVEKAGGKHERFLSRSPYNILAGGEYWAKNIPVIMGVNSHEGLLHAMDIGHTGMLRRVFNLEWNGAAPISLYYKKSAVDPRSVSDAVREFYFPKIEDPLPLVDKDYHFSNLTNLYSDRHFFVPLHHSAKTMGKHNELYLYWFDYVSEQTIHGLYGYNSSHIFGPSHYDQLQYLFVTPFFNETTGEENLEFERNFLSGFSKFVKDGSPFNKDWVQVTEEMIEGSVPLLYNRIGKSSDELTLAEPFSSRVEFWNGQFIMEYSKGSFIDQLMEAGDKMANKDEL</sequence>
<name>A0A1D2MAM2_ORCCI</name>
<dbReference type="PANTHER" id="PTHR43142">
    <property type="entry name" value="CARBOXYLIC ESTER HYDROLASE"/>
    <property type="match status" value="1"/>
</dbReference>
<dbReference type="Gene3D" id="3.40.50.1820">
    <property type="entry name" value="alpha/beta hydrolase"/>
    <property type="match status" value="1"/>
</dbReference>
<dbReference type="Pfam" id="PF00135">
    <property type="entry name" value="COesterase"/>
    <property type="match status" value="1"/>
</dbReference>
<dbReference type="Proteomes" id="UP000094527">
    <property type="component" value="Unassembled WGS sequence"/>
</dbReference>
<dbReference type="OrthoDB" id="3200163at2759"/>
<proteinExistence type="inferred from homology"/>
<dbReference type="EMBL" id="LJIJ01002225">
    <property type="protein sequence ID" value="ODM90030.1"/>
    <property type="molecule type" value="Genomic_DNA"/>
</dbReference>
<keyword evidence="7" id="KW-1185">Reference proteome</keyword>
<dbReference type="GO" id="GO:0052689">
    <property type="term" value="F:carboxylic ester hydrolase activity"/>
    <property type="evidence" value="ECO:0007669"/>
    <property type="project" value="UniProtKB-KW"/>
</dbReference>
<keyword evidence="2" id="KW-0719">Serine esterase</keyword>
<dbReference type="STRING" id="48709.A0A1D2MAM2"/>
<dbReference type="OMA" id="VETCLAN"/>
<gene>
    <name evidence="6" type="ORF">Ocin01_16651</name>
</gene>
<comment type="similarity">
    <text evidence="1">Belongs to the type-B carboxylesterase/lipase family.</text>
</comment>
<dbReference type="PANTHER" id="PTHR43142:SF1">
    <property type="entry name" value="CARBOXYLIC ESTER HYDROLASE"/>
    <property type="match status" value="1"/>
</dbReference>
<feature type="domain" description="Carboxylesterase type B" evidence="5">
    <location>
        <begin position="3"/>
        <end position="373"/>
    </location>
</feature>
<accession>A0A1D2MAM2</accession>
<evidence type="ECO:0000259" key="5">
    <source>
        <dbReference type="Pfam" id="PF00135"/>
    </source>
</evidence>
<evidence type="ECO:0000256" key="2">
    <source>
        <dbReference type="ARBA" id="ARBA00022487"/>
    </source>
</evidence>
<comment type="caution">
    <text evidence="6">The sequence shown here is derived from an EMBL/GenBank/DDBJ whole genome shotgun (WGS) entry which is preliminary data.</text>
</comment>
<evidence type="ECO:0000256" key="3">
    <source>
        <dbReference type="ARBA" id="ARBA00022801"/>
    </source>
</evidence>
<evidence type="ECO:0000313" key="7">
    <source>
        <dbReference type="Proteomes" id="UP000094527"/>
    </source>
</evidence>